<dbReference type="Proteomes" id="UP001148125">
    <property type="component" value="Unassembled WGS sequence"/>
</dbReference>
<gene>
    <name evidence="2" type="ORF">N7Z68_18170</name>
</gene>
<reference evidence="2" key="1">
    <citation type="submission" date="2024-05" db="EMBL/GenBank/DDBJ databases">
        <title>Alkalihalobacillus sp. strain MEB203 novel alkaliphilic bacterium from Lonar Lake, India.</title>
        <authorList>
            <person name="Joshi A."/>
            <person name="Thite S."/>
            <person name="Mengade P."/>
        </authorList>
    </citation>
    <scope>NUCLEOTIDE SEQUENCE</scope>
    <source>
        <strain evidence="2">MEB 203</strain>
    </source>
</reference>
<feature type="coiled-coil region" evidence="1">
    <location>
        <begin position="3"/>
        <end position="30"/>
    </location>
</feature>
<dbReference type="EMBL" id="JAOTPO010000014">
    <property type="protein sequence ID" value="MDE5415289.1"/>
    <property type="molecule type" value="Genomic_DNA"/>
</dbReference>
<name>A0ABT5VLY7_9BACI</name>
<accession>A0ABT5VLY7</accession>
<evidence type="ECO:0000256" key="1">
    <source>
        <dbReference type="SAM" id="Coils"/>
    </source>
</evidence>
<proteinExistence type="predicted"/>
<comment type="caution">
    <text evidence="2">The sequence shown here is derived from an EMBL/GenBank/DDBJ whole genome shotgun (WGS) entry which is preliminary data.</text>
</comment>
<sequence length="48" mass="5852">MTVTVEMRVLEEMEKKIERLTMEIRELRKVENGFEPLETDMFLTEVYN</sequence>
<dbReference type="RefSeq" id="WP_275119893.1">
    <property type="nucleotide sequence ID" value="NZ_JAOTPO010000014.1"/>
</dbReference>
<evidence type="ECO:0000313" key="2">
    <source>
        <dbReference type="EMBL" id="MDE5415289.1"/>
    </source>
</evidence>
<keyword evidence="3" id="KW-1185">Reference proteome</keyword>
<keyword evidence="1" id="KW-0175">Coiled coil</keyword>
<evidence type="ECO:0000313" key="3">
    <source>
        <dbReference type="Proteomes" id="UP001148125"/>
    </source>
</evidence>
<protein>
    <submittedName>
        <fullName evidence="2">Uncharacterized protein</fullName>
    </submittedName>
</protein>
<organism evidence="2 3">
    <name type="scientific">Alkalihalobacterium chitinilyticum</name>
    <dbReference type="NCBI Taxonomy" id="2980103"/>
    <lineage>
        <taxon>Bacteria</taxon>
        <taxon>Bacillati</taxon>
        <taxon>Bacillota</taxon>
        <taxon>Bacilli</taxon>
        <taxon>Bacillales</taxon>
        <taxon>Bacillaceae</taxon>
        <taxon>Alkalihalobacterium</taxon>
    </lineage>
</organism>